<feature type="domain" description="HTH gntR-type" evidence="4">
    <location>
        <begin position="5"/>
        <end position="72"/>
    </location>
</feature>
<dbReference type="SUPFAM" id="SSF46785">
    <property type="entry name" value="Winged helix' DNA-binding domain"/>
    <property type="match status" value="1"/>
</dbReference>
<dbReference type="Pfam" id="PF07729">
    <property type="entry name" value="FCD"/>
    <property type="match status" value="1"/>
</dbReference>
<dbReference type="Pfam" id="PF00392">
    <property type="entry name" value="GntR"/>
    <property type="match status" value="1"/>
</dbReference>
<dbReference type="InterPro" id="IPR036390">
    <property type="entry name" value="WH_DNA-bd_sf"/>
</dbReference>
<dbReference type="SMART" id="SM00895">
    <property type="entry name" value="FCD"/>
    <property type="match status" value="1"/>
</dbReference>
<evidence type="ECO:0000256" key="1">
    <source>
        <dbReference type="ARBA" id="ARBA00023015"/>
    </source>
</evidence>
<dbReference type="Gene3D" id="1.10.10.10">
    <property type="entry name" value="Winged helix-like DNA-binding domain superfamily/Winged helix DNA-binding domain"/>
    <property type="match status" value="1"/>
</dbReference>
<gene>
    <name evidence="5" type="ORF">OEG82_05340</name>
</gene>
<dbReference type="CDD" id="cd07377">
    <property type="entry name" value="WHTH_GntR"/>
    <property type="match status" value="1"/>
</dbReference>
<dbReference type="Proteomes" id="UP001081283">
    <property type="component" value="Unassembled WGS sequence"/>
</dbReference>
<name>A0ABT3YC32_9HYPH</name>
<dbReference type="Gene3D" id="1.20.120.530">
    <property type="entry name" value="GntR ligand-binding domain-like"/>
    <property type="match status" value="1"/>
</dbReference>
<protein>
    <submittedName>
        <fullName evidence="5">GntR family transcriptional regulator</fullName>
    </submittedName>
</protein>
<dbReference type="InterPro" id="IPR036388">
    <property type="entry name" value="WH-like_DNA-bd_sf"/>
</dbReference>
<evidence type="ECO:0000256" key="3">
    <source>
        <dbReference type="ARBA" id="ARBA00023163"/>
    </source>
</evidence>
<dbReference type="SMART" id="SM00345">
    <property type="entry name" value="HTH_GNTR"/>
    <property type="match status" value="1"/>
</dbReference>
<evidence type="ECO:0000256" key="2">
    <source>
        <dbReference type="ARBA" id="ARBA00023125"/>
    </source>
</evidence>
<keyword evidence="3" id="KW-0804">Transcription</keyword>
<dbReference type="InterPro" id="IPR000524">
    <property type="entry name" value="Tscrpt_reg_HTH_GntR"/>
</dbReference>
<accession>A0ABT3YC32</accession>
<dbReference type="SUPFAM" id="SSF48008">
    <property type="entry name" value="GntR ligand-binding domain-like"/>
    <property type="match status" value="1"/>
</dbReference>
<keyword evidence="6" id="KW-1185">Reference proteome</keyword>
<evidence type="ECO:0000259" key="4">
    <source>
        <dbReference type="PROSITE" id="PS50949"/>
    </source>
</evidence>
<dbReference type="InterPro" id="IPR011711">
    <property type="entry name" value="GntR_C"/>
</dbReference>
<dbReference type="EMBL" id="JAOVZQ010000001">
    <property type="protein sequence ID" value="MCY0093446.1"/>
    <property type="molecule type" value="Genomic_DNA"/>
</dbReference>
<evidence type="ECO:0000313" key="5">
    <source>
        <dbReference type="EMBL" id="MCY0093446.1"/>
    </source>
</evidence>
<dbReference type="PANTHER" id="PTHR43537">
    <property type="entry name" value="TRANSCRIPTIONAL REGULATOR, GNTR FAMILY"/>
    <property type="match status" value="1"/>
</dbReference>
<dbReference type="PANTHER" id="PTHR43537:SF50">
    <property type="entry name" value="TRANSCRIPTIONAL REGULATORY PROTEIN"/>
    <property type="match status" value="1"/>
</dbReference>
<dbReference type="RefSeq" id="WP_267611401.1">
    <property type="nucleotide sequence ID" value="NZ_JAOVZQ010000001.1"/>
</dbReference>
<keyword evidence="2" id="KW-0238">DNA-binding</keyword>
<dbReference type="PROSITE" id="PS50949">
    <property type="entry name" value="HTH_GNTR"/>
    <property type="match status" value="1"/>
</dbReference>
<dbReference type="InterPro" id="IPR008920">
    <property type="entry name" value="TF_FadR/GntR_C"/>
</dbReference>
<reference evidence="5" key="1">
    <citation type="submission" date="2022-10" db="EMBL/GenBank/DDBJ databases">
        <title>Hoeflea sp. J2-29, isolated from marine algae.</title>
        <authorList>
            <person name="Kristyanto S."/>
            <person name="Kim J.M."/>
            <person name="Jeon C.O."/>
        </authorList>
    </citation>
    <scope>NUCLEOTIDE SEQUENCE</scope>
    <source>
        <strain evidence="5">J2-29</strain>
    </source>
</reference>
<proteinExistence type="predicted"/>
<keyword evidence="1" id="KW-0805">Transcription regulation</keyword>
<sequence>MAARQPLSGMVADQIRDQISNGQLLPGQKLNEREIMDRLGITRTPLREAMSILLGEKLIETSPSRGAIVTVLSDADIRAMLEVRGIFERRAGELAAARASDDEIAALAATCARMEELRRQGDATGWWEMNRLFHSDIVALSGNPVLVDYYANTSLRMTVYNYFNRLGVTSSERWAASAAEHEQILDRLGRRDGPGLGALLEEHLMSSWLVARQIVQTHGREAELFSSRFRELKTAQGAGES</sequence>
<organism evidence="5 6">
    <name type="scientific">Hoeflea ulvae</name>
    <dbReference type="NCBI Taxonomy" id="2983764"/>
    <lineage>
        <taxon>Bacteria</taxon>
        <taxon>Pseudomonadati</taxon>
        <taxon>Pseudomonadota</taxon>
        <taxon>Alphaproteobacteria</taxon>
        <taxon>Hyphomicrobiales</taxon>
        <taxon>Rhizobiaceae</taxon>
        <taxon>Hoeflea</taxon>
    </lineage>
</organism>
<evidence type="ECO:0000313" key="6">
    <source>
        <dbReference type="Proteomes" id="UP001081283"/>
    </source>
</evidence>
<comment type="caution">
    <text evidence="5">The sequence shown here is derived from an EMBL/GenBank/DDBJ whole genome shotgun (WGS) entry which is preliminary data.</text>
</comment>